<evidence type="ECO:0000313" key="1">
    <source>
        <dbReference type="EMBL" id="EHP50663.1"/>
    </source>
</evidence>
<dbReference type="RefSeq" id="WP_009135506.1">
    <property type="nucleotide sequence ID" value="NZ_JH594596.1"/>
</dbReference>
<keyword evidence="2" id="KW-1185">Reference proteome</keyword>
<dbReference type="EMBL" id="ADMC01000005">
    <property type="protein sequence ID" value="EHP50663.1"/>
    <property type="molecule type" value="Genomic_DNA"/>
</dbReference>
<name>H1DDL6_9BACT</name>
<accession>H1DDL6</accession>
<dbReference type="NCBIfam" id="NF007714">
    <property type="entry name" value="PRK10410.1-2"/>
    <property type="match status" value="1"/>
</dbReference>
<evidence type="ECO:0000313" key="2">
    <source>
        <dbReference type="Proteomes" id="UP000004892"/>
    </source>
</evidence>
<sequence length="97" mass="11708">MTRIEREKNVVSIMVRLYCRQKEGNEDCCENCRRLLEYAYARLDRCPFGEKKTVCKRCAVHCYKPELREQMRKVMRFAGPRMLVYHPLIALKHLLDR</sequence>
<dbReference type="Proteomes" id="UP000004892">
    <property type="component" value="Unassembled WGS sequence"/>
</dbReference>
<dbReference type="STRING" id="742817.HMPREF9449_00352"/>
<dbReference type="HOGENOM" id="CLU_138593_0_0_10"/>
<dbReference type="GeneID" id="98068007"/>
<dbReference type="InterPro" id="IPR020483">
    <property type="entry name" value="Uncharacterised_YgbA"/>
</dbReference>
<reference evidence="1 2" key="1">
    <citation type="submission" date="2012-01" db="EMBL/GenBank/DDBJ databases">
        <title>The Genome Sequence of Odoribacter laneus YIT 12061.</title>
        <authorList>
            <consortium name="The Broad Institute Genome Sequencing Platform"/>
            <person name="Earl A."/>
            <person name="Ward D."/>
            <person name="Feldgarden M."/>
            <person name="Gevers D."/>
            <person name="Morotomi M."/>
            <person name="Young S.K."/>
            <person name="Zeng Q."/>
            <person name="Gargeya S."/>
            <person name="Fitzgerald M."/>
            <person name="Haas B."/>
            <person name="Abouelleil A."/>
            <person name="Alvarado L."/>
            <person name="Arachchi H.M."/>
            <person name="Berlin A."/>
            <person name="Chapman S.B."/>
            <person name="Gearin G."/>
            <person name="Goldberg J."/>
            <person name="Griggs A."/>
            <person name="Gujja S."/>
            <person name="Hansen M."/>
            <person name="Heiman D."/>
            <person name="Howarth C."/>
            <person name="Larimer J."/>
            <person name="Lui A."/>
            <person name="MacDonald P.J.P."/>
            <person name="McCowen C."/>
            <person name="Montmayeur A."/>
            <person name="Murphy C."/>
            <person name="Neiman D."/>
            <person name="Pearson M."/>
            <person name="Priest M."/>
            <person name="Roberts A."/>
            <person name="Saif S."/>
            <person name="Shea T."/>
            <person name="Sisk P."/>
            <person name="Stolte C."/>
            <person name="Sykes S."/>
            <person name="Wortman J."/>
            <person name="Nusbaum C."/>
            <person name="Birren B."/>
        </authorList>
    </citation>
    <scope>NUCLEOTIDE SEQUENCE [LARGE SCALE GENOMIC DNA]</scope>
    <source>
        <strain evidence="1 2">YIT 12061</strain>
    </source>
</reference>
<dbReference type="eggNOG" id="ENOG5032ZJK">
    <property type="taxonomic scope" value="Bacteria"/>
</dbReference>
<evidence type="ECO:0008006" key="3">
    <source>
        <dbReference type="Google" id="ProtNLM"/>
    </source>
</evidence>
<gene>
    <name evidence="1" type="ORF">HMPREF9449_00352</name>
</gene>
<proteinExistence type="predicted"/>
<comment type="caution">
    <text evidence="1">The sequence shown here is derived from an EMBL/GenBank/DDBJ whole genome shotgun (WGS) entry which is preliminary data.</text>
</comment>
<dbReference type="PATRIC" id="fig|742817.3.peg.370"/>
<dbReference type="AlphaFoldDB" id="H1DDL6"/>
<dbReference type="Pfam" id="PF11756">
    <property type="entry name" value="YgbA_NO"/>
    <property type="match status" value="1"/>
</dbReference>
<organism evidence="1 2">
    <name type="scientific">Odoribacter laneus YIT 12061</name>
    <dbReference type="NCBI Taxonomy" id="742817"/>
    <lineage>
        <taxon>Bacteria</taxon>
        <taxon>Pseudomonadati</taxon>
        <taxon>Bacteroidota</taxon>
        <taxon>Bacteroidia</taxon>
        <taxon>Bacteroidales</taxon>
        <taxon>Odoribacteraceae</taxon>
        <taxon>Odoribacter</taxon>
    </lineage>
</organism>
<protein>
    <recommendedName>
        <fullName evidence="3">Nitrous oxide-stimulated promoter</fullName>
    </recommendedName>
</protein>